<comment type="caution">
    <text evidence="1">The sequence shown here is derived from an EMBL/GenBank/DDBJ whole genome shotgun (WGS) entry which is preliminary data.</text>
</comment>
<evidence type="ECO:0000313" key="2">
    <source>
        <dbReference type="Proteomes" id="UP000051936"/>
    </source>
</evidence>
<dbReference type="OrthoDB" id="7056808at2"/>
<dbReference type="AlphaFoldDB" id="A0A0R3E9Y5"/>
<protein>
    <submittedName>
        <fullName evidence="1">Uncharacterized protein</fullName>
    </submittedName>
</protein>
<gene>
    <name evidence="1" type="ORF">AOQ71_03005</name>
</gene>
<reference evidence="1 2" key="1">
    <citation type="submission" date="2015-09" db="EMBL/GenBank/DDBJ databases">
        <title>Draft Genome Sequence of Bradyrhizobium manausense Strain BR 3351T, a Novel Symbiotic Nitrogen-Fixing Alphaproteobacterium Isolated from Brazilian Amazon Rain Forest.</title>
        <authorList>
            <person name="De Araujo J.L."/>
            <person name="Zilli J.E."/>
        </authorList>
    </citation>
    <scope>NUCLEOTIDE SEQUENCE [LARGE SCALE GENOMIC DNA]</scope>
    <source>
        <strain evidence="1 2">BR3351</strain>
    </source>
</reference>
<accession>A0A0R3E9Y5</accession>
<proteinExistence type="predicted"/>
<keyword evidence="2" id="KW-1185">Reference proteome</keyword>
<dbReference type="EMBL" id="LJYG01000016">
    <property type="protein sequence ID" value="KRQ17326.1"/>
    <property type="molecule type" value="Genomic_DNA"/>
</dbReference>
<sequence>MLDDPRQWPDGAGLYCIMNTGDTTVNHPRFQLQPLTNDQDDIEALAFNILGLGFVLLLEPLDTSKHPFLREAKYRPGRIVISYPTSTNWITMSWDGGKVHEHLTIQFVQPVRPRPSSA</sequence>
<dbReference type="Proteomes" id="UP000051936">
    <property type="component" value="Unassembled WGS sequence"/>
</dbReference>
<name>A0A0R3E9Y5_9BRAD</name>
<organism evidence="1 2">
    <name type="scientific">Bradyrhizobium manausense</name>
    <dbReference type="NCBI Taxonomy" id="989370"/>
    <lineage>
        <taxon>Bacteria</taxon>
        <taxon>Pseudomonadati</taxon>
        <taxon>Pseudomonadota</taxon>
        <taxon>Alphaproteobacteria</taxon>
        <taxon>Hyphomicrobiales</taxon>
        <taxon>Nitrobacteraceae</taxon>
        <taxon>Bradyrhizobium</taxon>
    </lineage>
</organism>
<evidence type="ECO:0000313" key="1">
    <source>
        <dbReference type="EMBL" id="KRQ17326.1"/>
    </source>
</evidence>